<organism evidence="1">
    <name type="scientific">hydrothermal vent metagenome</name>
    <dbReference type="NCBI Taxonomy" id="652676"/>
    <lineage>
        <taxon>unclassified sequences</taxon>
        <taxon>metagenomes</taxon>
        <taxon>ecological metagenomes</taxon>
    </lineage>
</organism>
<reference evidence="1" key="1">
    <citation type="submission" date="2018-06" db="EMBL/GenBank/DDBJ databases">
        <authorList>
            <person name="Zhirakovskaya E."/>
        </authorList>
    </citation>
    <scope>NUCLEOTIDE SEQUENCE</scope>
</reference>
<feature type="non-terminal residue" evidence="1">
    <location>
        <position position="1"/>
    </location>
</feature>
<proteinExistence type="predicted"/>
<dbReference type="EMBL" id="UOEU01001037">
    <property type="protein sequence ID" value="VAW43142.1"/>
    <property type="molecule type" value="Genomic_DNA"/>
</dbReference>
<name>A0A3B0VVL8_9ZZZZ</name>
<gene>
    <name evidence="1" type="ORF">MNBD_CHLOROFLEXI01-2828</name>
</gene>
<evidence type="ECO:0000313" key="1">
    <source>
        <dbReference type="EMBL" id="VAW43142.1"/>
    </source>
</evidence>
<dbReference type="AlphaFoldDB" id="A0A3B0VVL8"/>
<sequence>QAVKHPSKTQMVRGWQVDYGGKRLGRQDLEGFFAKKRLRMTIEFAYKTCFCQTPLTGIFRSAQNDN</sequence>
<protein>
    <submittedName>
        <fullName evidence="1">Uncharacterized protein</fullName>
    </submittedName>
</protein>
<accession>A0A3B0VVL8</accession>